<dbReference type="EMBL" id="FR695877">
    <property type="protein sequence ID" value="CBX31281.1"/>
    <property type="molecule type" value="Genomic_DNA"/>
</dbReference>
<dbReference type="InterPro" id="IPR017896">
    <property type="entry name" value="4Fe4S_Fe-S-bd"/>
</dbReference>
<keyword evidence="6" id="KW-1133">Transmembrane helix</keyword>
<evidence type="ECO:0000256" key="5">
    <source>
        <dbReference type="ARBA" id="ARBA00023014"/>
    </source>
</evidence>
<dbReference type="InterPro" id="IPR004017">
    <property type="entry name" value="Cys_rich_dom"/>
</dbReference>
<feature type="transmembrane region" description="Helical" evidence="6">
    <location>
        <begin position="222"/>
        <end position="242"/>
    </location>
</feature>
<dbReference type="GO" id="GO:0016491">
    <property type="term" value="F:oxidoreductase activity"/>
    <property type="evidence" value="ECO:0007669"/>
    <property type="project" value="UniProtKB-KW"/>
</dbReference>
<feature type="transmembrane region" description="Helical" evidence="6">
    <location>
        <begin position="289"/>
        <end position="313"/>
    </location>
</feature>
<accession>E1YJ27</accession>
<keyword evidence="6" id="KW-0812">Transmembrane</keyword>
<proteinExistence type="predicted"/>
<dbReference type="GO" id="GO:0051539">
    <property type="term" value="F:4 iron, 4 sulfur cluster binding"/>
    <property type="evidence" value="ECO:0007669"/>
    <property type="project" value="UniProtKB-KW"/>
</dbReference>
<dbReference type="Pfam" id="PF13183">
    <property type="entry name" value="Fer4_8"/>
    <property type="match status" value="2"/>
</dbReference>
<dbReference type="SUPFAM" id="SSF54862">
    <property type="entry name" value="4Fe-4S ferredoxins"/>
    <property type="match status" value="1"/>
</dbReference>
<dbReference type="PROSITE" id="PS51379">
    <property type="entry name" value="4FE4S_FER_2"/>
    <property type="match status" value="2"/>
</dbReference>
<evidence type="ECO:0000256" key="2">
    <source>
        <dbReference type="ARBA" id="ARBA00022723"/>
    </source>
</evidence>
<evidence type="ECO:0000256" key="3">
    <source>
        <dbReference type="ARBA" id="ARBA00023002"/>
    </source>
</evidence>
<feature type="domain" description="4Fe-4S ferredoxin-type" evidence="7">
    <location>
        <begin position="16"/>
        <end position="47"/>
    </location>
</feature>
<dbReference type="AlphaFoldDB" id="E1YJ27"/>
<dbReference type="PANTHER" id="PTHR43255">
    <property type="entry name" value="IRON-SULFUR-BINDING OXIDOREDUCTASE FADF-RELATED-RELATED"/>
    <property type="match status" value="1"/>
</dbReference>
<protein>
    <recommendedName>
        <fullName evidence="7">4Fe-4S ferredoxin-type domain-containing protein</fullName>
    </recommendedName>
</protein>
<reference evidence="8" key="1">
    <citation type="journal article" date="2011" name="Environ. Microbiol.">
        <title>Genomic insights into the metabolic potential of the polycyclic aromatic hydrocarbon degrading sulfate-reducing Deltaproteobacterium N47.</title>
        <authorList>
            <person name="Bergmann F."/>
            <person name="Selesi D."/>
            <person name="Weinmaier T."/>
            <person name="Tischler P."/>
            <person name="Rattei T."/>
            <person name="Meckenstock R.U."/>
        </authorList>
    </citation>
    <scope>NUCLEOTIDE SEQUENCE</scope>
</reference>
<dbReference type="Gene3D" id="1.20.950.20">
    <property type="entry name" value="Transmembrane di-heme cytochromes, Chain C"/>
    <property type="match status" value="1"/>
</dbReference>
<organism evidence="8">
    <name type="scientific">uncultured Desulfobacterium sp</name>
    <dbReference type="NCBI Taxonomy" id="201089"/>
    <lineage>
        <taxon>Bacteria</taxon>
        <taxon>Pseudomonadati</taxon>
        <taxon>Thermodesulfobacteriota</taxon>
        <taxon>Desulfobacteria</taxon>
        <taxon>Desulfobacterales</taxon>
        <taxon>Desulfobacteriaceae</taxon>
        <taxon>Desulfobacterium</taxon>
        <taxon>environmental samples</taxon>
    </lineage>
</organism>
<feature type="transmembrane region" description="Helical" evidence="6">
    <location>
        <begin position="151"/>
        <end position="171"/>
    </location>
</feature>
<dbReference type="GO" id="GO:0046872">
    <property type="term" value="F:metal ion binding"/>
    <property type="evidence" value="ECO:0007669"/>
    <property type="project" value="UniProtKB-KW"/>
</dbReference>
<dbReference type="InterPro" id="IPR017900">
    <property type="entry name" value="4Fe4S_Fe_S_CS"/>
</dbReference>
<evidence type="ECO:0000256" key="1">
    <source>
        <dbReference type="ARBA" id="ARBA00022485"/>
    </source>
</evidence>
<dbReference type="GO" id="GO:0005886">
    <property type="term" value="C:plasma membrane"/>
    <property type="evidence" value="ECO:0007669"/>
    <property type="project" value="TreeGrafter"/>
</dbReference>
<dbReference type="PROSITE" id="PS00198">
    <property type="entry name" value="4FE4S_FER_1"/>
    <property type="match status" value="3"/>
</dbReference>
<feature type="transmembrane region" description="Helical" evidence="6">
    <location>
        <begin position="248"/>
        <end position="268"/>
    </location>
</feature>
<keyword evidence="2" id="KW-0479">Metal-binding</keyword>
<keyword evidence="4" id="KW-0408">Iron</keyword>
<dbReference type="InterPro" id="IPR051460">
    <property type="entry name" value="HdrC_iron-sulfur_subunit"/>
</dbReference>
<dbReference type="Pfam" id="PF02754">
    <property type="entry name" value="CCG"/>
    <property type="match status" value="2"/>
</dbReference>
<dbReference type="InterPro" id="IPR036197">
    <property type="entry name" value="NarG-like_sf"/>
</dbReference>
<evidence type="ECO:0000256" key="4">
    <source>
        <dbReference type="ARBA" id="ARBA00023004"/>
    </source>
</evidence>
<name>E1YJ27_9BACT</name>
<keyword evidence="6" id="KW-0472">Membrane</keyword>
<dbReference type="PANTHER" id="PTHR43255:SF1">
    <property type="entry name" value="IRON-SULFUR-BINDING OXIDOREDUCTASE FADF-RELATED"/>
    <property type="match status" value="1"/>
</dbReference>
<feature type="transmembrane region" description="Helical" evidence="6">
    <location>
        <begin position="118"/>
        <end position="139"/>
    </location>
</feature>
<sequence length="765" mass="85923">MIDNSVDPKLYSEIQKFGAMDMEICMQCGACSASCPLSEGANPFPRKIYRYLQLGLKDKLLQSSVPWLCYYCGECNKECPRGAEPAETMMATRRWLTTQYDWTGLSGKLYLSKAWEMGALISVALFIILLFVFFHGPIITDYVSVNSFAPVMWIEIGDLLMAIILSGFLLSNAFRMYRFIMSDTKAPLSLYIKEAKTFILNFATQKRWRECGEDKNRWMKHFILVTGYLTMMTLIIVCIRWFQVDDSSWHFTSIFGYYATSVLLYVTVDMFRSRMKKQETIHRYSELSDWLFLILLFLTSLTGIIMHIFRLAGWPMGTYVAYVIHLAVAVPMLVIEVPFGKWSHLFYRPLALFLSAVKDKASKTSRLDVKDVIAAVGDTFMICQQCGTCTSVCPVNLISSYSPRHILRRLALNNATQNSVDKAVWDCFTCNACGASCPRGIDIINVVKAVRGLNISLGIIPESLKAPFESLKKNGNPWNGARNKRLEWTGDLDIKAFAPDDKYCLFTCCTTAYNPENKKAGQALLQLMKHAGISFGMFGEKENCCGDLAHKSGANEIFSDLCAKNTKIFLKEDVKAILTTSPHCLNSFKNNYPDLRDVSCEHYTELLDRLVSKSRLIPSVRVESTVTYHDPCYPGRHNNIYEAPRRILQSIPGLTLVEMGNNKKGSICCGGGGGGAWSKANDRKGDQNLSMLRIEEALSTGAEMIATACPFCILMLNDAIDKLGVKHKIVVTDPAQLLLQSVNLGYEVDMMDNIKPNHSSEVCHV</sequence>
<evidence type="ECO:0000313" key="8">
    <source>
        <dbReference type="EMBL" id="CBX31281.1"/>
    </source>
</evidence>
<keyword evidence="1" id="KW-0004">4Fe-4S</keyword>
<feature type="domain" description="4Fe-4S ferredoxin-type" evidence="7">
    <location>
        <begin position="373"/>
        <end position="404"/>
    </location>
</feature>
<evidence type="ECO:0000256" key="6">
    <source>
        <dbReference type="SAM" id="Phobius"/>
    </source>
</evidence>
<keyword evidence="5" id="KW-0411">Iron-sulfur</keyword>
<evidence type="ECO:0000259" key="7">
    <source>
        <dbReference type="PROSITE" id="PS51379"/>
    </source>
</evidence>
<dbReference type="InterPro" id="IPR009051">
    <property type="entry name" value="Helical_ferredxn"/>
</dbReference>
<gene>
    <name evidence="8" type="ORF">N47_E47930</name>
</gene>
<keyword evidence="3" id="KW-0560">Oxidoreductase</keyword>
<dbReference type="SUPFAM" id="SSF103501">
    <property type="entry name" value="Respiratory nitrate reductase 1 gamma chain"/>
    <property type="match status" value="1"/>
</dbReference>
<dbReference type="Gene3D" id="1.10.1060.10">
    <property type="entry name" value="Alpha-helical ferredoxin"/>
    <property type="match status" value="2"/>
</dbReference>